<dbReference type="InterPro" id="IPR013424">
    <property type="entry name" value="Ice-binding_C"/>
</dbReference>
<protein>
    <submittedName>
        <fullName evidence="2">PEP-CTERM sorting domain-containing protein</fullName>
    </submittedName>
</protein>
<evidence type="ECO:0000313" key="2">
    <source>
        <dbReference type="EMBL" id="NWK55492.1"/>
    </source>
</evidence>
<dbReference type="RefSeq" id="WP_178932004.1">
    <property type="nucleotide sequence ID" value="NZ_JACBAZ010000002.1"/>
</dbReference>
<evidence type="ECO:0000259" key="1">
    <source>
        <dbReference type="Pfam" id="PF07589"/>
    </source>
</evidence>
<evidence type="ECO:0000313" key="3">
    <source>
        <dbReference type="Proteomes" id="UP000557872"/>
    </source>
</evidence>
<dbReference type="EMBL" id="JACBAZ010000002">
    <property type="protein sequence ID" value="NWK55492.1"/>
    <property type="molecule type" value="Genomic_DNA"/>
</dbReference>
<organism evidence="2 3">
    <name type="scientific">Oceaniferula marina</name>
    <dbReference type="NCBI Taxonomy" id="2748318"/>
    <lineage>
        <taxon>Bacteria</taxon>
        <taxon>Pseudomonadati</taxon>
        <taxon>Verrucomicrobiota</taxon>
        <taxon>Verrucomicrobiia</taxon>
        <taxon>Verrucomicrobiales</taxon>
        <taxon>Verrucomicrobiaceae</taxon>
        <taxon>Oceaniferula</taxon>
    </lineage>
</organism>
<gene>
    <name evidence="2" type="ORF">HW115_07705</name>
</gene>
<proteinExistence type="predicted"/>
<reference evidence="2 3" key="1">
    <citation type="submission" date="2020-07" db="EMBL/GenBank/DDBJ databases">
        <title>Roseicoccus Jingziensis gen. nov., sp. nov., isolated from coastal seawater.</title>
        <authorList>
            <person name="Feng X."/>
        </authorList>
    </citation>
    <scope>NUCLEOTIDE SEQUENCE [LARGE SCALE GENOMIC DNA]</scope>
    <source>
        <strain evidence="2 3">N1E253</strain>
    </source>
</reference>
<feature type="domain" description="Ice-binding protein C-terminal" evidence="1">
    <location>
        <begin position="236"/>
        <end position="259"/>
    </location>
</feature>
<dbReference type="AlphaFoldDB" id="A0A851GF20"/>
<dbReference type="Pfam" id="PF07589">
    <property type="entry name" value="PEP-CTERM"/>
    <property type="match status" value="1"/>
</dbReference>
<name>A0A851GF20_9BACT</name>
<dbReference type="NCBIfam" id="TIGR02595">
    <property type="entry name" value="PEP_CTERM"/>
    <property type="match status" value="1"/>
</dbReference>
<keyword evidence="3" id="KW-1185">Reference proteome</keyword>
<dbReference type="Proteomes" id="UP000557872">
    <property type="component" value="Unassembled WGS sequence"/>
</dbReference>
<accession>A0A851GF20</accession>
<comment type="caution">
    <text evidence="2">The sequence shown here is derived from an EMBL/GenBank/DDBJ whole genome shotgun (WGS) entry which is preliminary data.</text>
</comment>
<sequence length="259" mass="26766">MKNSSKGSLVTGLISVSILGLPLIQAATLKVDFNVNGGSSGTASGYTSISGSNGSDLSATSLNLGSDSFQVSIDARNSDGSDDGNTRWIDRENPGTGVWSGAAANPLSQDWVSTDDFRDYLVLTFSGLEAGTYDLTTIHGDWNGNTVTRIDVQGSVNGGTSYINLQDGPVYDARQGPGGSTVGPATVTIDNTFTANGADDVIFLFHAGANKFGDAGNTGSSNVNRFVALNGFELSSVPEPSSTVLLGLGGLAFVMYRRK</sequence>